<dbReference type="CDD" id="cd00143">
    <property type="entry name" value="PP2Cc"/>
    <property type="match status" value="1"/>
</dbReference>
<feature type="domain" description="PPM-type phosphatase" evidence="11">
    <location>
        <begin position="91"/>
        <end position="271"/>
    </location>
</feature>
<accession>A0AAW1NQ85</accession>
<feature type="region of interest" description="Disordered" evidence="10">
    <location>
        <begin position="1"/>
        <end position="30"/>
    </location>
</feature>
<sequence length="271" mass="28345">MGGCTSRDADTLSQAVPPARDATLQKPMQAAYQAKDGAAAVKYGRQQVRAPASDRINGKEDQQPALGDQQPILQPAVANTALQGPFLTCKAAGVTHIGYGPLKRENQDSICMEEHSRLGPGRSFYGVFDGHGSVGKPISQQASQMLPHFLGLGLDGKGTAASHEDIATALSSAFLATENDICNSTKLDAQNSGTTATVALLQGEDLDAPGLLLSRAIGDQLATTVGCIATPEIMHLTMQRGQDCFLVMASDGIWDVLTQDQVAATVRALTG</sequence>
<evidence type="ECO:0000256" key="2">
    <source>
        <dbReference type="ARBA" id="ARBA00001946"/>
    </source>
</evidence>
<evidence type="ECO:0000256" key="8">
    <source>
        <dbReference type="ARBA" id="ARBA00023211"/>
    </source>
</evidence>
<evidence type="ECO:0000313" key="12">
    <source>
        <dbReference type="EMBL" id="KAK9790523.1"/>
    </source>
</evidence>
<evidence type="ECO:0000256" key="3">
    <source>
        <dbReference type="ARBA" id="ARBA00013081"/>
    </source>
</evidence>
<evidence type="ECO:0000256" key="5">
    <source>
        <dbReference type="ARBA" id="ARBA00022801"/>
    </source>
</evidence>
<dbReference type="InterPro" id="IPR001932">
    <property type="entry name" value="PPM-type_phosphatase-like_dom"/>
</dbReference>
<organism evidence="12 13">
    <name type="scientific">Symbiochloris irregularis</name>
    <dbReference type="NCBI Taxonomy" id="706552"/>
    <lineage>
        <taxon>Eukaryota</taxon>
        <taxon>Viridiplantae</taxon>
        <taxon>Chlorophyta</taxon>
        <taxon>core chlorophytes</taxon>
        <taxon>Trebouxiophyceae</taxon>
        <taxon>Trebouxiales</taxon>
        <taxon>Trebouxiaceae</taxon>
        <taxon>Symbiochloris</taxon>
    </lineage>
</organism>
<dbReference type="GO" id="GO:0004722">
    <property type="term" value="F:protein serine/threonine phosphatase activity"/>
    <property type="evidence" value="ECO:0007669"/>
    <property type="project" value="UniProtKB-EC"/>
</dbReference>
<dbReference type="Gene3D" id="3.60.40.10">
    <property type="entry name" value="PPM-type phosphatase domain"/>
    <property type="match status" value="2"/>
</dbReference>
<gene>
    <name evidence="12" type="ORF">WJX73_009537</name>
</gene>
<dbReference type="InterPro" id="IPR015655">
    <property type="entry name" value="PP2C"/>
</dbReference>
<keyword evidence="5 9" id="KW-0378">Hydrolase</keyword>
<comment type="cofactor">
    <cofactor evidence="2">
        <name>Mg(2+)</name>
        <dbReference type="ChEBI" id="CHEBI:18420"/>
    </cofactor>
</comment>
<dbReference type="PANTHER" id="PTHR13832">
    <property type="entry name" value="PROTEIN PHOSPHATASE 2C"/>
    <property type="match status" value="1"/>
</dbReference>
<dbReference type="SUPFAM" id="SSF81606">
    <property type="entry name" value="PP2C-like"/>
    <property type="match status" value="1"/>
</dbReference>
<keyword evidence="8" id="KW-0464">Manganese</keyword>
<dbReference type="InterPro" id="IPR036457">
    <property type="entry name" value="PPM-type-like_dom_sf"/>
</dbReference>
<reference evidence="12 13" key="1">
    <citation type="journal article" date="2024" name="Nat. Commun.">
        <title>Phylogenomics reveals the evolutionary origins of lichenization in chlorophyte algae.</title>
        <authorList>
            <person name="Puginier C."/>
            <person name="Libourel C."/>
            <person name="Otte J."/>
            <person name="Skaloud P."/>
            <person name="Haon M."/>
            <person name="Grisel S."/>
            <person name="Petersen M."/>
            <person name="Berrin J.G."/>
            <person name="Delaux P.M."/>
            <person name="Dal Grande F."/>
            <person name="Keller J."/>
        </authorList>
    </citation>
    <scope>NUCLEOTIDE SEQUENCE [LARGE SCALE GENOMIC DNA]</scope>
    <source>
        <strain evidence="12 13">SAG 2036</strain>
    </source>
</reference>
<dbReference type="EMBL" id="JALJOQ010000192">
    <property type="protein sequence ID" value="KAK9790523.1"/>
    <property type="molecule type" value="Genomic_DNA"/>
</dbReference>
<keyword evidence="13" id="KW-1185">Reference proteome</keyword>
<keyword evidence="4" id="KW-0479">Metal-binding</keyword>
<dbReference type="PROSITE" id="PS51746">
    <property type="entry name" value="PPM_2"/>
    <property type="match status" value="1"/>
</dbReference>
<name>A0AAW1NQ85_9CHLO</name>
<dbReference type="PANTHER" id="PTHR13832:SF668">
    <property type="entry name" value="PROTEIN PHOSPHATASE 2C 39-RELATED"/>
    <property type="match status" value="1"/>
</dbReference>
<evidence type="ECO:0000256" key="10">
    <source>
        <dbReference type="SAM" id="MobiDB-lite"/>
    </source>
</evidence>
<dbReference type="SMART" id="SM00332">
    <property type="entry name" value="PP2Cc"/>
    <property type="match status" value="1"/>
</dbReference>
<evidence type="ECO:0000256" key="9">
    <source>
        <dbReference type="RuleBase" id="RU003465"/>
    </source>
</evidence>
<proteinExistence type="inferred from homology"/>
<comment type="cofactor">
    <cofactor evidence="1">
        <name>Mn(2+)</name>
        <dbReference type="ChEBI" id="CHEBI:29035"/>
    </cofactor>
</comment>
<keyword evidence="6" id="KW-0460">Magnesium</keyword>
<dbReference type="GO" id="GO:0046872">
    <property type="term" value="F:metal ion binding"/>
    <property type="evidence" value="ECO:0007669"/>
    <property type="project" value="UniProtKB-KW"/>
</dbReference>
<protein>
    <recommendedName>
        <fullName evidence="3">protein-serine/threonine phosphatase</fullName>
        <ecNumber evidence="3">3.1.3.16</ecNumber>
    </recommendedName>
</protein>
<evidence type="ECO:0000256" key="1">
    <source>
        <dbReference type="ARBA" id="ARBA00001936"/>
    </source>
</evidence>
<evidence type="ECO:0000256" key="4">
    <source>
        <dbReference type="ARBA" id="ARBA00022723"/>
    </source>
</evidence>
<dbReference type="AlphaFoldDB" id="A0AAW1NQ85"/>
<evidence type="ECO:0000259" key="11">
    <source>
        <dbReference type="PROSITE" id="PS51746"/>
    </source>
</evidence>
<comment type="caution">
    <text evidence="12">The sequence shown here is derived from an EMBL/GenBank/DDBJ whole genome shotgun (WGS) entry which is preliminary data.</text>
</comment>
<dbReference type="EC" id="3.1.3.16" evidence="3"/>
<dbReference type="Pfam" id="PF00481">
    <property type="entry name" value="PP2C"/>
    <property type="match status" value="2"/>
</dbReference>
<keyword evidence="7 9" id="KW-0904">Protein phosphatase</keyword>
<dbReference type="InterPro" id="IPR000222">
    <property type="entry name" value="PP2C_BS"/>
</dbReference>
<dbReference type="Proteomes" id="UP001465755">
    <property type="component" value="Unassembled WGS sequence"/>
</dbReference>
<evidence type="ECO:0000256" key="7">
    <source>
        <dbReference type="ARBA" id="ARBA00022912"/>
    </source>
</evidence>
<evidence type="ECO:0000313" key="13">
    <source>
        <dbReference type="Proteomes" id="UP001465755"/>
    </source>
</evidence>
<dbReference type="PROSITE" id="PS01032">
    <property type="entry name" value="PPM_1"/>
    <property type="match status" value="1"/>
</dbReference>
<evidence type="ECO:0000256" key="6">
    <source>
        <dbReference type="ARBA" id="ARBA00022842"/>
    </source>
</evidence>
<comment type="similarity">
    <text evidence="9">Belongs to the PP2C family.</text>
</comment>